<dbReference type="RefSeq" id="WP_003085279.1">
    <property type="nucleotide sequence ID" value="NZ_CP070236.1"/>
</dbReference>
<evidence type="ECO:0000313" key="3">
    <source>
        <dbReference type="Proteomes" id="UP000306241"/>
    </source>
</evidence>
<dbReference type="EMBL" id="LR594052">
    <property type="protein sequence ID" value="VTT41867.1"/>
    <property type="molecule type" value="Genomic_DNA"/>
</dbReference>
<dbReference type="Gene3D" id="3.20.20.70">
    <property type="entry name" value="Aldolase class I"/>
    <property type="match status" value="1"/>
</dbReference>
<dbReference type="InterPro" id="IPR058240">
    <property type="entry name" value="rSAM_sf"/>
</dbReference>
<accession>A0A4V0H2W5</accession>
<organism evidence="2 3">
    <name type="scientific">Streptococcus porcinus</name>
    <dbReference type="NCBI Taxonomy" id="1340"/>
    <lineage>
        <taxon>Bacteria</taxon>
        <taxon>Bacillati</taxon>
        <taxon>Bacillota</taxon>
        <taxon>Bacilli</taxon>
        <taxon>Lactobacillales</taxon>
        <taxon>Streptococcaceae</taxon>
        <taxon>Streptococcus</taxon>
    </lineage>
</organism>
<reference evidence="2 3" key="1">
    <citation type="submission" date="2019-05" db="EMBL/GenBank/DDBJ databases">
        <authorList>
            <consortium name="Pathogen Informatics"/>
        </authorList>
    </citation>
    <scope>NUCLEOTIDE SEQUENCE [LARGE SCALE GENOMIC DNA]</scope>
    <source>
        <strain evidence="2 3">NCTC10924</strain>
    </source>
</reference>
<dbReference type="OrthoDB" id="6457556at2"/>
<dbReference type="AlphaFoldDB" id="A0A4V0H2W5"/>
<dbReference type="Proteomes" id="UP000524462">
    <property type="component" value="Unassembled WGS sequence"/>
</dbReference>
<evidence type="ECO:0000313" key="2">
    <source>
        <dbReference type="EMBL" id="VTT41867.1"/>
    </source>
</evidence>
<dbReference type="SUPFAM" id="SSF102114">
    <property type="entry name" value="Radical SAM enzymes"/>
    <property type="match status" value="1"/>
</dbReference>
<dbReference type="EMBL" id="JACEGE010000019">
    <property type="protein sequence ID" value="MBA2796151.1"/>
    <property type="molecule type" value="Genomic_DNA"/>
</dbReference>
<dbReference type="InterPro" id="IPR013785">
    <property type="entry name" value="Aldolase_TIM"/>
</dbReference>
<protein>
    <submittedName>
        <fullName evidence="2">Peptide modification radical SAM enzyme, YydG family</fullName>
    </submittedName>
</protein>
<evidence type="ECO:0000313" key="1">
    <source>
        <dbReference type="EMBL" id="MBA2796151.1"/>
    </source>
</evidence>
<gene>
    <name evidence="1" type="ORF">H1B29_06600</name>
    <name evidence="2" type="ORF">NCTC10924_00370</name>
</gene>
<name>A0A4V0H2W5_STRPO</name>
<reference evidence="1 4" key="2">
    <citation type="submission" date="2020-07" db="EMBL/GenBank/DDBJ databases">
        <title>Molecular and genomic characterization of Streptococcus porcinus isolated from diseased swine in Brazil.</title>
        <authorList>
            <person name="Moreno L.Z."/>
            <person name="Matajira C.E.C."/>
            <person name="Poor A.P."/>
            <person name="Dutra M.C."/>
            <person name="Moreno A.M."/>
        </authorList>
    </citation>
    <scope>NUCLEOTIDE SEQUENCE [LARGE SCALE GENOMIC DNA]</scope>
    <source>
        <strain evidence="1 4">SP0816-2</strain>
    </source>
</reference>
<proteinExistence type="predicted"/>
<dbReference type="Proteomes" id="UP000306241">
    <property type="component" value="Chromosome"/>
</dbReference>
<sequence length="70" mass="7685">MVVSVIDPKSIGILTTMKCTAACQECCFECSPNRKERITFTEIKEIIDSIVIAFPTIKVIAWTGGECTLS</sequence>
<evidence type="ECO:0000313" key="4">
    <source>
        <dbReference type="Proteomes" id="UP000524462"/>
    </source>
</evidence>